<dbReference type="Proteomes" id="UP000199532">
    <property type="component" value="Unassembled WGS sequence"/>
</dbReference>
<accession>A0A1H6R7N3</accession>
<protein>
    <recommendedName>
        <fullName evidence="4">DUF3592 domain-containing protein</fullName>
    </recommendedName>
</protein>
<dbReference type="AlphaFoldDB" id="A0A1H6R7N3"/>
<feature type="transmembrane region" description="Helical" evidence="1">
    <location>
        <begin position="12"/>
        <end position="35"/>
    </location>
</feature>
<evidence type="ECO:0000313" key="3">
    <source>
        <dbReference type="Proteomes" id="UP000199532"/>
    </source>
</evidence>
<evidence type="ECO:0008006" key="4">
    <source>
        <dbReference type="Google" id="ProtNLM"/>
    </source>
</evidence>
<dbReference type="EMBL" id="FNXY01000002">
    <property type="protein sequence ID" value="SEI51733.1"/>
    <property type="molecule type" value="Genomic_DNA"/>
</dbReference>
<feature type="transmembrane region" description="Helical" evidence="1">
    <location>
        <begin position="122"/>
        <end position="143"/>
    </location>
</feature>
<keyword evidence="1" id="KW-1133">Transmembrane helix</keyword>
<keyword evidence="1" id="KW-0472">Membrane</keyword>
<sequence length="156" mass="17653">MYTQKEKSNEKPGVWFFLLMFGLGFAFLLITYGMYRDSAWKDEMSTHSPTVCMKIAYGTKGAGTVKNPDNIYAEYQGKTYNFEMGRKYYRSLLGVDTIEVYYDKASDRAFLLGSGNVRHFTALYFFVGGIGLAIIVGSISEFIKLIQASREKGFNA</sequence>
<organism evidence="2 3">
    <name type="scientific">Dyadobacter koreensis</name>
    <dbReference type="NCBI Taxonomy" id="408657"/>
    <lineage>
        <taxon>Bacteria</taxon>
        <taxon>Pseudomonadati</taxon>
        <taxon>Bacteroidota</taxon>
        <taxon>Cytophagia</taxon>
        <taxon>Cytophagales</taxon>
        <taxon>Spirosomataceae</taxon>
        <taxon>Dyadobacter</taxon>
    </lineage>
</organism>
<keyword evidence="3" id="KW-1185">Reference proteome</keyword>
<reference evidence="2 3" key="1">
    <citation type="submission" date="2016-10" db="EMBL/GenBank/DDBJ databases">
        <authorList>
            <person name="de Groot N.N."/>
        </authorList>
    </citation>
    <scope>NUCLEOTIDE SEQUENCE [LARGE SCALE GENOMIC DNA]</scope>
    <source>
        <strain evidence="2 3">DSM 19938</strain>
    </source>
</reference>
<evidence type="ECO:0000313" key="2">
    <source>
        <dbReference type="EMBL" id="SEI51733.1"/>
    </source>
</evidence>
<evidence type="ECO:0000256" key="1">
    <source>
        <dbReference type="SAM" id="Phobius"/>
    </source>
</evidence>
<keyword evidence="1" id="KW-0812">Transmembrane</keyword>
<gene>
    <name evidence="2" type="ORF">SAMN04487995_1084</name>
</gene>
<name>A0A1H6R7N3_9BACT</name>
<proteinExistence type="predicted"/>